<dbReference type="Proteomes" id="UP000199651">
    <property type="component" value="Unassembled WGS sequence"/>
</dbReference>
<evidence type="ECO:0000313" key="2">
    <source>
        <dbReference type="Proteomes" id="UP000199651"/>
    </source>
</evidence>
<dbReference type="STRING" id="504798.SAMN05421871_104246"/>
<dbReference type="AlphaFoldDB" id="A0A1H0R276"/>
<evidence type="ECO:0008006" key="3">
    <source>
        <dbReference type="Google" id="ProtNLM"/>
    </source>
</evidence>
<keyword evidence="2" id="KW-1185">Reference proteome</keyword>
<organism evidence="1 2">
    <name type="scientific">Actinokineospora alba</name>
    <dbReference type="NCBI Taxonomy" id="504798"/>
    <lineage>
        <taxon>Bacteria</taxon>
        <taxon>Bacillati</taxon>
        <taxon>Actinomycetota</taxon>
        <taxon>Actinomycetes</taxon>
        <taxon>Pseudonocardiales</taxon>
        <taxon>Pseudonocardiaceae</taxon>
        <taxon>Actinokineospora</taxon>
    </lineage>
</organism>
<dbReference type="Pfam" id="PF18143">
    <property type="entry name" value="HAD_SAK_2"/>
    <property type="match status" value="1"/>
</dbReference>
<dbReference type="OrthoDB" id="5124141at2"/>
<sequence length="193" mass="21342">MSRGLLLIDVDGPLNPFAAKPTRRPPGYETFRLTPNGGWHTGPAARRHRGMRVWLRPDHGELLLRVAADTGLELVWATTWTHEANTYIGRTIGLPELPVIEFPERDLRVGHGWRADGGWKWPAVADYAAGRPLAWLDDELVGHDTFGPARAAFDQARASTQTLLCHVDPRHGLRPDQLTAVRAWAAGLTDPSA</sequence>
<gene>
    <name evidence="1" type="ORF">SAMN05192558_107247</name>
</gene>
<name>A0A1H0R276_9PSEU</name>
<proteinExistence type="predicted"/>
<dbReference type="EMBL" id="FNJB01000007">
    <property type="protein sequence ID" value="SDP23239.1"/>
    <property type="molecule type" value="Genomic_DNA"/>
</dbReference>
<protein>
    <recommendedName>
        <fullName evidence="3">Secreted protein</fullName>
    </recommendedName>
</protein>
<dbReference type="RefSeq" id="WP_091377853.1">
    <property type="nucleotide sequence ID" value="NZ_FNDV01000004.1"/>
</dbReference>
<accession>A0A1H0R276</accession>
<reference evidence="2" key="1">
    <citation type="submission" date="2016-10" db="EMBL/GenBank/DDBJ databases">
        <authorList>
            <person name="Varghese N."/>
            <person name="Submissions S."/>
        </authorList>
    </citation>
    <scope>NUCLEOTIDE SEQUENCE [LARGE SCALE GENOMIC DNA]</scope>
    <source>
        <strain evidence="2">IBRC-M 10655</strain>
    </source>
</reference>
<evidence type="ECO:0000313" key="1">
    <source>
        <dbReference type="EMBL" id="SDP23239.1"/>
    </source>
</evidence>